<keyword evidence="1 7" id="KW-0479">Metal-binding</keyword>
<dbReference type="InterPro" id="IPR006171">
    <property type="entry name" value="TOPRIM_dom"/>
</dbReference>
<feature type="domain" description="Toprim" evidence="8">
    <location>
        <begin position="81"/>
        <end position="182"/>
    </location>
</feature>
<dbReference type="PROSITE" id="PS50880">
    <property type="entry name" value="TOPRIM"/>
    <property type="match status" value="1"/>
</dbReference>
<dbReference type="SMART" id="SM00493">
    <property type="entry name" value="TOPRIM"/>
    <property type="match status" value="1"/>
</dbReference>
<dbReference type="PANTHER" id="PTHR30446:SF0">
    <property type="entry name" value="RECOMBINATION PROTEIN RECR"/>
    <property type="match status" value="1"/>
</dbReference>
<dbReference type="Proteomes" id="UP000176511">
    <property type="component" value="Unassembled WGS sequence"/>
</dbReference>
<keyword evidence="4 7" id="KW-0862">Zinc</keyword>
<dbReference type="Gene3D" id="3.40.1360.10">
    <property type="match status" value="1"/>
</dbReference>
<evidence type="ECO:0000256" key="5">
    <source>
        <dbReference type="ARBA" id="ARBA00023172"/>
    </source>
</evidence>
<dbReference type="SUPFAM" id="SSF111304">
    <property type="entry name" value="Recombination protein RecR"/>
    <property type="match status" value="1"/>
</dbReference>
<comment type="similarity">
    <text evidence="7">Belongs to the RecR family.</text>
</comment>
<sequence>MHTLDELVQHFLRFPGIGPRQARRFAMHLLTEDESANESLANLIRSLKTTVRPCVHCGRYVSYRTREDLCSICTDTHRDQSTLMVVERDTDVTAIERARTYRGKYFVFGGTVPLLADENAGKKVRASALKALLAQNLETVHEIILAFSANPDGDNTARYIETLLKEFQEQNPELTLTHLGRGLSTGSELEYADPDTISFALQNRK</sequence>
<keyword evidence="5 7" id="KW-0233">DNA recombination</keyword>
<evidence type="ECO:0000313" key="9">
    <source>
        <dbReference type="EMBL" id="OGG61254.1"/>
    </source>
</evidence>
<keyword evidence="6 7" id="KW-0234">DNA repair</keyword>
<dbReference type="GO" id="GO:0003677">
    <property type="term" value="F:DNA binding"/>
    <property type="evidence" value="ECO:0007669"/>
    <property type="project" value="UniProtKB-UniRule"/>
</dbReference>
<protein>
    <recommendedName>
        <fullName evidence="7">Recombination protein RecR</fullName>
    </recommendedName>
</protein>
<name>A0A1F6DII2_9BACT</name>
<organism evidence="9 10">
    <name type="scientific">Candidatus Kaiserbacteria bacterium RIFCSPHIGHO2_02_FULL_49_34</name>
    <dbReference type="NCBI Taxonomy" id="1798491"/>
    <lineage>
        <taxon>Bacteria</taxon>
        <taxon>Candidatus Kaiseribacteriota</taxon>
    </lineage>
</organism>
<evidence type="ECO:0000313" key="10">
    <source>
        <dbReference type="Proteomes" id="UP000176511"/>
    </source>
</evidence>
<dbReference type="InterPro" id="IPR023627">
    <property type="entry name" value="Rcmb_RecR"/>
</dbReference>
<proteinExistence type="inferred from homology"/>
<evidence type="ECO:0000256" key="4">
    <source>
        <dbReference type="ARBA" id="ARBA00022833"/>
    </source>
</evidence>
<evidence type="ECO:0000256" key="3">
    <source>
        <dbReference type="ARBA" id="ARBA00022771"/>
    </source>
</evidence>
<dbReference type="Pfam" id="PF13662">
    <property type="entry name" value="Toprim_4"/>
    <property type="match status" value="1"/>
</dbReference>
<dbReference type="EMBL" id="MFLE01000023">
    <property type="protein sequence ID" value="OGG61254.1"/>
    <property type="molecule type" value="Genomic_DNA"/>
</dbReference>
<evidence type="ECO:0000259" key="8">
    <source>
        <dbReference type="PROSITE" id="PS50880"/>
    </source>
</evidence>
<dbReference type="STRING" id="1798491.A3C87_01500"/>
<evidence type="ECO:0000256" key="2">
    <source>
        <dbReference type="ARBA" id="ARBA00022763"/>
    </source>
</evidence>
<dbReference type="AlphaFoldDB" id="A0A1F6DII2"/>
<dbReference type="Pfam" id="PF21176">
    <property type="entry name" value="RecR_HhH"/>
    <property type="match status" value="1"/>
</dbReference>
<comment type="caution">
    <text evidence="7">Lacks conserved residue(s) required for the propagation of feature annotation.</text>
</comment>
<dbReference type="Pfam" id="PF21175">
    <property type="entry name" value="RecR_C"/>
    <property type="match status" value="1"/>
</dbReference>
<dbReference type="Gene3D" id="1.10.8.420">
    <property type="entry name" value="RecR Domain 1"/>
    <property type="match status" value="1"/>
</dbReference>
<evidence type="ECO:0000256" key="1">
    <source>
        <dbReference type="ARBA" id="ARBA00022723"/>
    </source>
</evidence>
<dbReference type="PANTHER" id="PTHR30446">
    <property type="entry name" value="RECOMBINATION PROTEIN RECR"/>
    <property type="match status" value="1"/>
</dbReference>
<evidence type="ECO:0000256" key="7">
    <source>
        <dbReference type="HAMAP-Rule" id="MF_00017"/>
    </source>
</evidence>
<evidence type="ECO:0000256" key="6">
    <source>
        <dbReference type="ARBA" id="ARBA00023204"/>
    </source>
</evidence>
<dbReference type="GO" id="GO:0006281">
    <property type="term" value="P:DNA repair"/>
    <property type="evidence" value="ECO:0007669"/>
    <property type="project" value="UniProtKB-UniRule"/>
</dbReference>
<dbReference type="InterPro" id="IPR000093">
    <property type="entry name" value="DNA_Rcmb_RecR"/>
</dbReference>
<reference evidence="9 10" key="1">
    <citation type="journal article" date="2016" name="Nat. Commun.">
        <title>Thousands of microbial genomes shed light on interconnected biogeochemical processes in an aquifer system.</title>
        <authorList>
            <person name="Anantharaman K."/>
            <person name="Brown C.T."/>
            <person name="Hug L.A."/>
            <person name="Sharon I."/>
            <person name="Castelle C.J."/>
            <person name="Probst A.J."/>
            <person name="Thomas B.C."/>
            <person name="Singh A."/>
            <person name="Wilkins M.J."/>
            <person name="Karaoz U."/>
            <person name="Brodie E.L."/>
            <person name="Williams K.H."/>
            <person name="Hubbard S.S."/>
            <person name="Banfield J.F."/>
        </authorList>
    </citation>
    <scope>NUCLEOTIDE SEQUENCE [LARGE SCALE GENOMIC DNA]</scope>
</reference>
<keyword evidence="2 7" id="KW-0227">DNA damage</keyword>
<comment type="function">
    <text evidence="7">May play a role in DNA repair. It seems to be involved in an RecBC-independent recombinational process of DNA repair. It may act with RecF and RecO.</text>
</comment>
<dbReference type="GO" id="GO:0006310">
    <property type="term" value="P:DNA recombination"/>
    <property type="evidence" value="ECO:0007669"/>
    <property type="project" value="UniProtKB-UniRule"/>
</dbReference>
<comment type="caution">
    <text evidence="9">The sequence shown here is derived from an EMBL/GenBank/DDBJ whole genome shotgun (WGS) entry which is preliminary data.</text>
</comment>
<dbReference type="HAMAP" id="MF_00017">
    <property type="entry name" value="RecR"/>
    <property type="match status" value="1"/>
</dbReference>
<keyword evidence="3 7" id="KW-0863">Zinc-finger</keyword>
<accession>A0A1F6DII2</accession>
<dbReference type="GO" id="GO:0008270">
    <property type="term" value="F:zinc ion binding"/>
    <property type="evidence" value="ECO:0007669"/>
    <property type="project" value="UniProtKB-KW"/>
</dbReference>
<gene>
    <name evidence="7" type="primary">recR</name>
    <name evidence="9" type="ORF">A3C87_01500</name>
</gene>